<proteinExistence type="predicted"/>
<evidence type="ECO:0000313" key="13">
    <source>
        <dbReference type="Proteomes" id="UP001289374"/>
    </source>
</evidence>
<dbReference type="PROSITE" id="PS51273">
    <property type="entry name" value="GATASE_TYPE_1"/>
    <property type="match status" value="1"/>
</dbReference>
<evidence type="ECO:0000256" key="6">
    <source>
        <dbReference type="ARBA" id="ARBA00022755"/>
    </source>
</evidence>
<reference evidence="12" key="1">
    <citation type="submission" date="2020-06" db="EMBL/GenBank/DDBJ databases">
        <authorList>
            <person name="Li T."/>
            <person name="Hu X."/>
            <person name="Zhang T."/>
            <person name="Song X."/>
            <person name="Zhang H."/>
            <person name="Dai N."/>
            <person name="Sheng W."/>
            <person name="Hou X."/>
            <person name="Wei L."/>
        </authorList>
    </citation>
    <scope>NUCLEOTIDE SEQUENCE</scope>
    <source>
        <strain evidence="12">K16</strain>
        <tissue evidence="12">Leaf</tissue>
    </source>
</reference>
<dbReference type="GO" id="GO:0005829">
    <property type="term" value="C:cytosol"/>
    <property type="evidence" value="ECO:0007669"/>
    <property type="project" value="TreeGrafter"/>
</dbReference>
<dbReference type="FunFam" id="3.40.50.880:FF:000001">
    <property type="entry name" value="GMP synthase [glutamine-hydrolyzing]"/>
    <property type="match status" value="1"/>
</dbReference>
<reference evidence="12" key="2">
    <citation type="journal article" date="2024" name="Plant">
        <title>Genomic evolution and insights into agronomic trait innovations of Sesamum species.</title>
        <authorList>
            <person name="Miao H."/>
            <person name="Wang L."/>
            <person name="Qu L."/>
            <person name="Liu H."/>
            <person name="Sun Y."/>
            <person name="Le M."/>
            <person name="Wang Q."/>
            <person name="Wei S."/>
            <person name="Zheng Y."/>
            <person name="Lin W."/>
            <person name="Duan Y."/>
            <person name="Cao H."/>
            <person name="Xiong S."/>
            <person name="Wang X."/>
            <person name="Wei L."/>
            <person name="Li C."/>
            <person name="Ma Q."/>
            <person name="Ju M."/>
            <person name="Zhao R."/>
            <person name="Li G."/>
            <person name="Mu C."/>
            <person name="Tian Q."/>
            <person name="Mei H."/>
            <person name="Zhang T."/>
            <person name="Gao T."/>
            <person name="Zhang H."/>
        </authorList>
    </citation>
    <scope>NUCLEOTIDE SEQUENCE</scope>
    <source>
        <strain evidence="12">K16</strain>
    </source>
</reference>
<dbReference type="PANTHER" id="PTHR11922">
    <property type="entry name" value="GMP SYNTHASE-RELATED"/>
    <property type="match status" value="1"/>
</dbReference>
<dbReference type="Pfam" id="PF00117">
    <property type="entry name" value="GATase"/>
    <property type="match status" value="1"/>
</dbReference>
<gene>
    <name evidence="12" type="ORF">Sango_2264200</name>
</gene>
<dbReference type="InterPro" id="IPR017926">
    <property type="entry name" value="GATASE"/>
</dbReference>
<feature type="domain" description="GMPS ATP-PPase" evidence="11">
    <location>
        <begin position="207"/>
        <end position="381"/>
    </location>
</feature>
<dbReference type="PRINTS" id="PR00097">
    <property type="entry name" value="ANTSNTHASEII"/>
</dbReference>
<evidence type="ECO:0000256" key="1">
    <source>
        <dbReference type="ARBA" id="ARBA00005153"/>
    </source>
</evidence>
<keyword evidence="5 10" id="KW-0332">GMP biosynthesis</keyword>
<dbReference type="Proteomes" id="UP001289374">
    <property type="component" value="Unassembled WGS sequence"/>
</dbReference>
<evidence type="ECO:0000313" key="12">
    <source>
        <dbReference type="EMBL" id="KAK4389272.1"/>
    </source>
</evidence>
<evidence type="ECO:0000256" key="5">
    <source>
        <dbReference type="ARBA" id="ARBA00022749"/>
    </source>
</evidence>
<comment type="pathway">
    <text evidence="1">Purine metabolism; GMP biosynthesis; GMP from XMP (L-Gln route): step 1/1.</text>
</comment>
<accession>A0AAE1W9J8</accession>
<dbReference type="Gene3D" id="3.40.50.620">
    <property type="entry name" value="HUPs"/>
    <property type="match status" value="1"/>
</dbReference>
<dbReference type="AlphaFoldDB" id="A0AAE1W9J8"/>
<dbReference type="EC" id="6.3.5.2" evidence="2"/>
<evidence type="ECO:0000256" key="10">
    <source>
        <dbReference type="PROSITE-ProRule" id="PRU00886"/>
    </source>
</evidence>
<dbReference type="CDD" id="cd01742">
    <property type="entry name" value="GATase1_GMP_Synthase"/>
    <property type="match status" value="1"/>
</dbReference>
<dbReference type="PRINTS" id="PR00096">
    <property type="entry name" value="GATASE"/>
</dbReference>
<evidence type="ECO:0000256" key="8">
    <source>
        <dbReference type="ARBA" id="ARBA00022962"/>
    </source>
</evidence>
<name>A0AAE1W9J8_9LAMI</name>
<keyword evidence="3" id="KW-0436">Ligase</keyword>
<dbReference type="CDD" id="cd01997">
    <property type="entry name" value="GMP_synthase_C"/>
    <property type="match status" value="1"/>
</dbReference>
<dbReference type="PANTHER" id="PTHR11922:SF2">
    <property type="entry name" value="GMP SYNTHASE [GLUTAMINE-HYDROLYZING]"/>
    <property type="match status" value="1"/>
</dbReference>
<dbReference type="Gene3D" id="3.40.50.880">
    <property type="match status" value="1"/>
</dbReference>
<keyword evidence="6 10" id="KW-0658">Purine biosynthesis</keyword>
<evidence type="ECO:0000256" key="9">
    <source>
        <dbReference type="ARBA" id="ARBA00031356"/>
    </source>
</evidence>
<evidence type="ECO:0000256" key="2">
    <source>
        <dbReference type="ARBA" id="ARBA00012746"/>
    </source>
</evidence>
<dbReference type="EMBL" id="JACGWL010000013">
    <property type="protein sequence ID" value="KAK4389272.1"/>
    <property type="molecule type" value="Genomic_DNA"/>
</dbReference>
<dbReference type="NCBIfam" id="TIGR00888">
    <property type="entry name" value="guaA_Nterm"/>
    <property type="match status" value="1"/>
</dbReference>
<dbReference type="InterPro" id="IPR014729">
    <property type="entry name" value="Rossmann-like_a/b/a_fold"/>
</dbReference>
<evidence type="ECO:0000256" key="3">
    <source>
        <dbReference type="ARBA" id="ARBA00022598"/>
    </source>
</evidence>
<keyword evidence="13" id="KW-1185">Reference proteome</keyword>
<dbReference type="Gene3D" id="3.30.300.10">
    <property type="match status" value="1"/>
</dbReference>
<keyword evidence="8" id="KW-0315">Glutamine amidotransferase</keyword>
<dbReference type="SUPFAM" id="SSF54810">
    <property type="entry name" value="GMP synthetase C-terminal dimerisation domain"/>
    <property type="match status" value="1"/>
</dbReference>
<sequence length="436" mass="48348">MDAQDVKSNLVLILDFGSQYTHLITRRIRALNVFSLCVNGTSSLKSIADLNPSVIILSGGPHSVHAPNAPCFAPGFIEYVESHKVHVLGICYGLQLIVQQLGGEVRVGEKQEYGRMEIAVEKAVGLFGNKKIGDRQSVWMSHGDEAVKLPEGFEVVARSRQGAVAAVENPGRRFYGLQYHPEVTHSPEGMETLKYFLFDICGVAAGWKMEDVLDEELKVIKNTVTPDDHVICALSGGVDSTVAATLVHKAIGDRLHCVFVDNGLLRWRERERVMETFEKDLHLPVTCVDASEQFLSKLKEQKVGKKPAYLVQGTLYPDVIESCPPPGSGRTHSHTIKSHHNVGGLPKDMKLKLIEPLKLLFKDEVRQLGKIMGVPQAFLKRHPFPGPGLAVRVPGDVTLENRLDILRKADEIFIQAIRDAGIYDSIWQAFAVFMQY</sequence>
<organism evidence="12 13">
    <name type="scientific">Sesamum angolense</name>
    <dbReference type="NCBI Taxonomy" id="2727404"/>
    <lineage>
        <taxon>Eukaryota</taxon>
        <taxon>Viridiplantae</taxon>
        <taxon>Streptophyta</taxon>
        <taxon>Embryophyta</taxon>
        <taxon>Tracheophyta</taxon>
        <taxon>Spermatophyta</taxon>
        <taxon>Magnoliopsida</taxon>
        <taxon>eudicotyledons</taxon>
        <taxon>Gunneridae</taxon>
        <taxon>Pentapetalae</taxon>
        <taxon>asterids</taxon>
        <taxon>lamiids</taxon>
        <taxon>Lamiales</taxon>
        <taxon>Pedaliaceae</taxon>
        <taxon>Sesamum</taxon>
    </lineage>
</organism>
<dbReference type="InterPro" id="IPR029062">
    <property type="entry name" value="Class_I_gatase-like"/>
</dbReference>
<dbReference type="SUPFAM" id="SSF52402">
    <property type="entry name" value="Adenine nucleotide alpha hydrolases-like"/>
    <property type="match status" value="1"/>
</dbReference>
<protein>
    <recommendedName>
        <fullName evidence="2">GMP synthase (glutamine-hydrolyzing)</fullName>
        <ecNumber evidence="2">6.3.5.2</ecNumber>
    </recommendedName>
    <alternativeName>
        <fullName evidence="9">Glutamine amidotransferase</fullName>
    </alternativeName>
</protein>
<evidence type="ECO:0000259" key="11">
    <source>
        <dbReference type="PROSITE" id="PS51553"/>
    </source>
</evidence>
<comment type="caution">
    <text evidence="12">The sequence shown here is derived from an EMBL/GenBank/DDBJ whole genome shotgun (WGS) entry which is preliminary data.</text>
</comment>
<dbReference type="PROSITE" id="PS51553">
    <property type="entry name" value="GMPS_ATP_PPASE"/>
    <property type="match status" value="1"/>
</dbReference>
<dbReference type="InterPro" id="IPR025777">
    <property type="entry name" value="GMPS_ATP_PPase_dom"/>
</dbReference>
<feature type="binding site" evidence="10">
    <location>
        <begin position="235"/>
        <end position="241"/>
    </location>
    <ligand>
        <name>ATP</name>
        <dbReference type="ChEBI" id="CHEBI:30616"/>
    </ligand>
</feature>
<dbReference type="SUPFAM" id="SSF52317">
    <property type="entry name" value="Class I glutamine amidotransferase-like"/>
    <property type="match status" value="1"/>
</dbReference>
<dbReference type="GO" id="GO:0003921">
    <property type="term" value="F:GMP synthase activity"/>
    <property type="evidence" value="ECO:0007669"/>
    <property type="project" value="InterPro"/>
</dbReference>
<evidence type="ECO:0000256" key="7">
    <source>
        <dbReference type="ARBA" id="ARBA00022840"/>
    </source>
</evidence>
<keyword evidence="4 10" id="KW-0547">Nucleotide-binding</keyword>
<evidence type="ECO:0000256" key="4">
    <source>
        <dbReference type="ARBA" id="ARBA00022741"/>
    </source>
</evidence>
<dbReference type="Pfam" id="PF03054">
    <property type="entry name" value="tRNA_Me_trans"/>
    <property type="match status" value="1"/>
</dbReference>
<dbReference type="GO" id="GO:0005524">
    <property type="term" value="F:ATP binding"/>
    <property type="evidence" value="ECO:0007669"/>
    <property type="project" value="UniProtKB-UniRule"/>
</dbReference>
<dbReference type="InterPro" id="IPR004739">
    <property type="entry name" value="GMP_synth_GATase"/>
</dbReference>
<keyword evidence="7 10" id="KW-0067">ATP-binding</keyword>
<dbReference type="InterPro" id="IPR001674">
    <property type="entry name" value="GMP_synth_C"/>
</dbReference>